<gene>
    <name evidence="1" type="ORF">FYJ43_11195</name>
</gene>
<name>A0A7K0J9Z0_9ACTN</name>
<dbReference type="Proteomes" id="UP000466104">
    <property type="component" value="Unassembled WGS sequence"/>
</dbReference>
<sequence length="70" mass="7624">MKRSPLSPIRAIRLPSYSAGLSHFVFSGTIILPRCALSTLAVDDIYIGCRRHPCRMTTTNPAVALEGHDA</sequence>
<proteinExistence type="predicted"/>
<comment type="caution">
    <text evidence="1">The sequence shown here is derived from an EMBL/GenBank/DDBJ whole genome shotgun (WGS) entry which is preliminary data.</text>
</comment>
<dbReference type="EMBL" id="VUMG01000004">
    <property type="protein sequence ID" value="MSS46568.1"/>
    <property type="molecule type" value="Genomic_DNA"/>
</dbReference>
<evidence type="ECO:0000313" key="1">
    <source>
        <dbReference type="EMBL" id="MSS46568.1"/>
    </source>
</evidence>
<accession>A0A7K0J9Z0</accession>
<dbReference type="AlphaFoldDB" id="A0A7K0J9Z0"/>
<organism evidence="1 2">
    <name type="scientific">Cutibacterium porci</name>
    <dbReference type="NCBI Taxonomy" id="2605781"/>
    <lineage>
        <taxon>Bacteria</taxon>
        <taxon>Bacillati</taxon>
        <taxon>Actinomycetota</taxon>
        <taxon>Actinomycetes</taxon>
        <taxon>Propionibacteriales</taxon>
        <taxon>Propionibacteriaceae</taxon>
        <taxon>Cutibacterium</taxon>
    </lineage>
</organism>
<evidence type="ECO:0000313" key="2">
    <source>
        <dbReference type="Proteomes" id="UP000466104"/>
    </source>
</evidence>
<protein>
    <submittedName>
        <fullName evidence="1">Uncharacterized protein</fullName>
    </submittedName>
</protein>
<keyword evidence="2" id="KW-1185">Reference proteome</keyword>
<reference evidence="1 2" key="1">
    <citation type="submission" date="2019-08" db="EMBL/GenBank/DDBJ databases">
        <title>In-depth cultivation of the pig gut microbiome towards novel bacterial diversity and tailored functional studies.</title>
        <authorList>
            <person name="Wylensek D."/>
            <person name="Hitch T.C.A."/>
            <person name="Clavel T."/>
        </authorList>
    </citation>
    <scope>NUCLEOTIDE SEQUENCE [LARGE SCALE GENOMIC DNA]</scope>
    <source>
        <strain evidence="1 2">WCA-380-WT-3A</strain>
    </source>
</reference>